<organism evidence="1 2">
    <name type="scientific">Vineibacter terrae</name>
    <dbReference type="NCBI Taxonomy" id="2586908"/>
    <lineage>
        <taxon>Bacteria</taxon>
        <taxon>Pseudomonadati</taxon>
        <taxon>Pseudomonadota</taxon>
        <taxon>Alphaproteobacteria</taxon>
        <taxon>Hyphomicrobiales</taxon>
        <taxon>Vineibacter</taxon>
    </lineage>
</organism>
<dbReference type="EMBL" id="VDUZ01000006">
    <property type="protein sequence ID" value="TXL78791.1"/>
    <property type="molecule type" value="Genomic_DNA"/>
</dbReference>
<sequence length="257" mass="28998">MLFTWRTDLSPRPTPFVGPACCWRFGSFQNQWGETMTARDWRIEGKYVEYCSCDLGCPCESMADPTYGICTGLVAFKIDKGHCDKVDLDGLAVVGTFYFPRAIHHGQGVFQPIVDERADDAQREALFYILSGEDQKPGTMFQIFASIIETIKDPQFAKITFDWNLEKRSARIEVPGFVKATSEPIRNPVTDEEHRMLTVLPNGWVFHEAEGAAGFAKGTGAIKFDLSRRHSSLANVAWGPNGLAYSYDEYRQRYGRP</sequence>
<reference evidence="1 2" key="1">
    <citation type="submission" date="2019-06" db="EMBL/GenBank/DDBJ databases">
        <title>New taxonomy in bacterial strain CC-CFT640, isolated from vineyard.</title>
        <authorList>
            <person name="Lin S.-Y."/>
            <person name="Tsai C.-F."/>
            <person name="Young C.-C."/>
        </authorList>
    </citation>
    <scope>NUCLEOTIDE SEQUENCE [LARGE SCALE GENOMIC DNA]</scope>
    <source>
        <strain evidence="1 2">CC-CFT640</strain>
    </source>
</reference>
<evidence type="ECO:0000313" key="2">
    <source>
        <dbReference type="Proteomes" id="UP000321638"/>
    </source>
</evidence>
<proteinExistence type="predicted"/>
<dbReference type="Proteomes" id="UP000321638">
    <property type="component" value="Unassembled WGS sequence"/>
</dbReference>
<dbReference type="PIRSF" id="PIRSF033303">
    <property type="entry name" value="UCP033303"/>
    <property type="match status" value="1"/>
</dbReference>
<dbReference type="InterPro" id="IPR014581">
    <property type="entry name" value="UCP033303"/>
</dbReference>
<comment type="caution">
    <text evidence="1">The sequence shown here is derived from an EMBL/GenBank/DDBJ whole genome shotgun (WGS) entry which is preliminary data.</text>
</comment>
<gene>
    <name evidence="1" type="ORF">FHP25_07295</name>
</gene>
<evidence type="ECO:0000313" key="1">
    <source>
        <dbReference type="EMBL" id="TXL78791.1"/>
    </source>
</evidence>
<name>A0A5C8PSN4_9HYPH</name>
<keyword evidence="2" id="KW-1185">Reference proteome</keyword>
<accession>A0A5C8PSN4</accession>
<dbReference type="InterPro" id="IPR009758">
    <property type="entry name" value="DUF1326"/>
</dbReference>
<protein>
    <submittedName>
        <fullName evidence="1">DUF1326 domain-containing protein</fullName>
    </submittedName>
</protein>
<dbReference type="Pfam" id="PF07040">
    <property type="entry name" value="DUF1326"/>
    <property type="match status" value="1"/>
</dbReference>
<dbReference type="AlphaFoldDB" id="A0A5C8PSN4"/>
<dbReference type="OrthoDB" id="9802256at2"/>